<dbReference type="OMA" id="YANNTCC"/>
<evidence type="ECO:0000259" key="1">
    <source>
        <dbReference type="Pfam" id="PF05699"/>
    </source>
</evidence>
<protein>
    <submittedName>
        <fullName evidence="3">HAT C-terminal dimerisation domain-containing protein</fullName>
    </submittedName>
</protein>
<dbReference type="GO" id="GO:0046983">
    <property type="term" value="F:protein dimerization activity"/>
    <property type="evidence" value="ECO:0007669"/>
    <property type="project" value="InterPro"/>
</dbReference>
<dbReference type="WBParaSite" id="nRc.2.0.1.t05441-RA">
    <property type="protein sequence ID" value="nRc.2.0.1.t05441-RA"/>
    <property type="gene ID" value="nRc.2.0.1.g05441"/>
</dbReference>
<accession>A0A915HVR9</accession>
<keyword evidence="2" id="KW-1185">Reference proteome</keyword>
<organism evidence="2 3">
    <name type="scientific">Romanomermis culicivorax</name>
    <name type="common">Nematode worm</name>
    <dbReference type="NCBI Taxonomy" id="13658"/>
    <lineage>
        <taxon>Eukaryota</taxon>
        <taxon>Metazoa</taxon>
        <taxon>Ecdysozoa</taxon>
        <taxon>Nematoda</taxon>
        <taxon>Enoplea</taxon>
        <taxon>Dorylaimia</taxon>
        <taxon>Mermithida</taxon>
        <taxon>Mermithoidea</taxon>
        <taxon>Mermithidae</taxon>
        <taxon>Romanomermis</taxon>
    </lineage>
</organism>
<dbReference type="SUPFAM" id="SSF53098">
    <property type="entry name" value="Ribonuclease H-like"/>
    <property type="match status" value="1"/>
</dbReference>
<proteinExistence type="predicted"/>
<dbReference type="InterPro" id="IPR012337">
    <property type="entry name" value="RNaseH-like_sf"/>
</dbReference>
<evidence type="ECO:0000313" key="2">
    <source>
        <dbReference type="Proteomes" id="UP000887565"/>
    </source>
</evidence>
<reference evidence="3" key="1">
    <citation type="submission" date="2022-11" db="UniProtKB">
        <authorList>
            <consortium name="WormBaseParasite"/>
        </authorList>
    </citation>
    <scope>IDENTIFICATION</scope>
</reference>
<dbReference type="AlphaFoldDB" id="A0A915HVR9"/>
<dbReference type="Pfam" id="PF05699">
    <property type="entry name" value="Dimer_Tnp_hAT"/>
    <property type="match status" value="1"/>
</dbReference>
<dbReference type="InterPro" id="IPR008906">
    <property type="entry name" value="HATC_C_dom"/>
</dbReference>
<name>A0A915HVR9_ROMCU</name>
<sequence length="114" mass="12937">MKVYGSKDAAGNGRFDNIALFALNLFCLPFSNASVERVFSAMSLVKNNIRNKLLCNTVESILTVRYGLKHVNVSSVNFEPTYEMLKSFNAKIYDNDEEDDDDVYDVAFDLLNDY</sequence>
<evidence type="ECO:0000313" key="3">
    <source>
        <dbReference type="WBParaSite" id="nRc.2.0.1.t05441-RA"/>
    </source>
</evidence>
<dbReference type="Proteomes" id="UP000887565">
    <property type="component" value="Unplaced"/>
</dbReference>
<feature type="domain" description="HAT C-terminal dimerisation" evidence="1">
    <location>
        <begin position="12"/>
        <end position="66"/>
    </location>
</feature>